<dbReference type="AlphaFoldDB" id="A0A2S6MWG4"/>
<evidence type="ECO:0000313" key="2">
    <source>
        <dbReference type="Proteomes" id="UP000239089"/>
    </source>
</evidence>
<evidence type="ECO:0000313" key="1">
    <source>
        <dbReference type="EMBL" id="PPQ26706.1"/>
    </source>
</evidence>
<protein>
    <recommendedName>
        <fullName evidence="3">Transposase IS66 family protein</fullName>
    </recommendedName>
</protein>
<dbReference type="Proteomes" id="UP000239089">
    <property type="component" value="Unassembled WGS sequence"/>
</dbReference>
<name>A0A2S6MWG4_9HYPH</name>
<gene>
    <name evidence="1" type="ORF">CCR94_21555</name>
</gene>
<proteinExistence type="predicted"/>
<keyword evidence="2" id="KW-1185">Reference proteome</keyword>
<sequence>MSQWCVMLRARRRALERDLDLVLATPTDCQLTRDLLARGGRARDQLLTFCDFPGEVKPTNNVSESSLRPSVPQRKVANGDRARWAADFEAGVRTAVDTARLAGEGPFKTILNIVTH</sequence>
<reference evidence="1 2" key="1">
    <citation type="journal article" date="2018" name="Arch. Microbiol.">
        <title>New insights into the metabolic potential of the phototrophic purple bacterium Rhodopila globiformis DSM 161(T) from its draft genome sequence and evidence for a vanadium-dependent nitrogenase.</title>
        <authorList>
            <person name="Imhoff J.F."/>
            <person name="Rahn T."/>
            <person name="Kunzel S."/>
            <person name="Neulinger S.C."/>
        </authorList>
    </citation>
    <scope>NUCLEOTIDE SEQUENCE [LARGE SCALE GENOMIC DNA]</scope>
    <source>
        <strain evidence="1 2">DSM 16996</strain>
    </source>
</reference>
<accession>A0A2S6MWG4</accession>
<comment type="caution">
    <text evidence="1">The sequence shown here is derived from an EMBL/GenBank/DDBJ whole genome shotgun (WGS) entry which is preliminary data.</text>
</comment>
<organism evidence="1 2">
    <name type="scientific">Rhodoblastus sphagnicola</name>
    <dbReference type="NCBI Taxonomy" id="333368"/>
    <lineage>
        <taxon>Bacteria</taxon>
        <taxon>Pseudomonadati</taxon>
        <taxon>Pseudomonadota</taxon>
        <taxon>Alphaproteobacteria</taxon>
        <taxon>Hyphomicrobiales</taxon>
        <taxon>Rhodoblastaceae</taxon>
        <taxon>Rhodoblastus</taxon>
    </lineage>
</organism>
<evidence type="ECO:0008006" key="3">
    <source>
        <dbReference type="Google" id="ProtNLM"/>
    </source>
</evidence>
<dbReference type="EMBL" id="NHSJ01000131">
    <property type="protein sequence ID" value="PPQ26706.1"/>
    <property type="molecule type" value="Genomic_DNA"/>
</dbReference>